<proteinExistence type="predicted"/>
<sequence length="133" mass="15223">MLAIALGDVVVVDIDNTRYEVKRQVLKLPKRLCKALMERDLAKLVGNKPLSEMTPYERQWAADAINGDVSFVTSVQVARIAERMSGEQFHGTTINHQLRTMGFKVQNAYEWYYKQYTGVNTPKQKGFVIAWQV</sequence>
<evidence type="ECO:0000313" key="2">
    <source>
        <dbReference type="Proteomes" id="UP001500604"/>
    </source>
</evidence>
<name>A0ABP8V0W6_9GAMM</name>
<reference evidence="2" key="1">
    <citation type="journal article" date="2019" name="Int. J. Syst. Evol. Microbiol.">
        <title>The Global Catalogue of Microorganisms (GCM) 10K type strain sequencing project: providing services to taxonomists for standard genome sequencing and annotation.</title>
        <authorList>
            <consortium name="The Broad Institute Genomics Platform"/>
            <consortium name="The Broad Institute Genome Sequencing Center for Infectious Disease"/>
            <person name="Wu L."/>
            <person name="Ma J."/>
        </authorList>
    </citation>
    <scope>NUCLEOTIDE SEQUENCE [LARGE SCALE GENOMIC DNA]</scope>
    <source>
        <strain evidence="2">JCM 17805</strain>
    </source>
</reference>
<dbReference type="RefSeq" id="WP_345194833.1">
    <property type="nucleotide sequence ID" value="NZ_BAABFL010000118.1"/>
</dbReference>
<protein>
    <submittedName>
        <fullName evidence="1">Uncharacterized protein</fullName>
    </submittedName>
</protein>
<comment type="caution">
    <text evidence="1">The sequence shown here is derived from an EMBL/GenBank/DDBJ whole genome shotgun (WGS) entry which is preliminary data.</text>
</comment>
<accession>A0ABP8V0W6</accession>
<keyword evidence="2" id="KW-1185">Reference proteome</keyword>
<organism evidence="1 2">
    <name type="scientific">Kistimonas scapharcae</name>
    <dbReference type="NCBI Taxonomy" id="1036133"/>
    <lineage>
        <taxon>Bacteria</taxon>
        <taxon>Pseudomonadati</taxon>
        <taxon>Pseudomonadota</taxon>
        <taxon>Gammaproteobacteria</taxon>
        <taxon>Oceanospirillales</taxon>
        <taxon>Endozoicomonadaceae</taxon>
        <taxon>Kistimonas</taxon>
    </lineage>
</organism>
<dbReference type="EMBL" id="BAABFL010000118">
    <property type="protein sequence ID" value="GAA4649073.1"/>
    <property type="molecule type" value="Genomic_DNA"/>
</dbReference>
<dbReference type="Proteomes" id="UP001500604">
    <property type="component" value="Unassembled WGS sequence"/>
</dbReference>
<evidence type="ECO:0000313" key="1">
    <source>
        <dbReference type="EMBL" id="GAA4649073.1"/>
    </source>
</evidence>
<gene>
    <name evidence="1" type="ORF">GCM10023116_13470</name>
</gene>